<dbReference type="InterPro" id="IPR029058">
    <property type="entry name" value="AB_hydrolase_fold"/>
</dbReference>
<dbReference type="OrthoDB" id="5290302at2"/>
<name>A0A3S3TBW8_9BURK</name>
<dbReference type="Gene3D" id="3.40.50.1820">
    <property type="entry name" value="alpha/beta hydrolase"/>
    <property type="match status" value="1"/>
</dbReference>
<keyword evidence="2" id="KW-0378">Hydrolase</keyword>
<protein>
    <submittedName>
        <fullName evidence="2">Alpha/beta fold hydrolase</fullName>
    </submittedName>
</protein>
<feature type="domain" description="Serine aminopeptidase S33" evidence="1">
    <location>
        <begin position="56"/>
        <end position="147"/>
    </location>
</feature>
<keyword evidence="3" id="KW-1185">Reference proteome</keyword>
<sequence length="255" mass="28034">MPREVVLPPAEPSPARAPQAPAMWVLIGPMARGAAHWGLSPQALLTELRRVQPSARLFTMDVPGTGHCREQAIPGQVDALAAQLRQRLQAAGAWHPGQRLGLIGHSLGGLMAIEWARRAPDEIGALVLLSPAVRPFTPILRGTPWRLWSRALRQWWGGEASPEVGRAPWRSAMALGMARWRYATSRRRPAAPVLLLAGERDAWRDWRVAQRISRAWGAALRLHPKAGHDLLLDDAPWVARSIAEWLLPVGSAPLP</sequence>
<dbReference type="PANTHER" id="PTHR43689:SF8">
    <property type="entry name" value="ALPHA_BETA-HYDROLASES SUPERFAMILY PROTEIN"/>
    <property type="match status" value="1"/>
</dbReference>
<reference evidence="2 3" key="1">
    <citation type="submission" date="2019-01" db="EMBL/GenBank/DDBJ databases">
        <authorList>
            <person name="Chen W.-M."/>
        </authorList>
    </citation>
    <scope>NUCLEOTIDE SEQUENCE [LARGE SCALE GENOMIC DNA]</scope>
    <source>
        <strain evidence="2 3">CCP-18</strain>
    </source>
</reference>
<evidence type="ECO:0000313" key="2">
    <source>
        <dbReference type="EMBL" id="RVT87632.1"/>
    </source>
</evidence>
<dbReference type="AlphaFoldDB" id="A0A3S3TBW8"/>
<dbReference type="Proteomes" id="UP000288587">
    <property type="component" value="Unassembled WGS sequence"/>
</dbReference>
<accession>A0A3S3TBW8</accession>
<dbReference type="SUPFAM" id="SSF53474">
    <property type="entry name" value="alpha/beta-Hydrolases"/>
    <property type="match status" value="1"/>
</dbReference>
<dbReference type="PANTHER" id="PTHR43689">
    <property type="entry name" value="HYDROLASE"/>
    <property type="match status" value="1"/>
</dbReference>
<dbReference type="RefSeq" id="WP_127679994.1">
    <property type="nucleotide sequence ID" value="NZ_SACM01000001.1"/>
</dbReference>
<comment type="caution">
    <text evidence="2">The sequence shown here is derived from an EMBL/GenBank/DDBJ whole genome shotgun (WGS) entry which is preliminary data.</text>
</comment>
<evidence type="ECO:0000313" key="3">
    <source>
        <dbReference type="Proteomes" id="UP000288587"/>
    </source>
</evidence>
<dbReference type="InterPro" id="IPR022742">
    <property type="entry name" value="Hydrolase_4"/>
</dbReference>
<proteinExistence type="predicted"/>
<organism evidence="2 3">
    <name type="scientific">Inhella crocodyli</name>
    <dbReference type="NCBI Taxonomy" id="2499851"/>
    <lineage>
        <taxon>Bacteria</taxon>
        <taxon>Pseudomonadati</taxon>
        <taxon>Pseudomonadota</taxon>
        <taxon>Betaproteobacteria</taxon>
        <taxon>Burkholderiales</taxon>
        <taxon>Sphaerotilaceae</taxon>
        <taxon>Inhella</taxon>
    </lineage>
</organism>
<gene>
    <name evidence="2" type="ORF">EOD73_00975</name>
</gene>
<dbReference type="GO" id="GO:0016787">
    <property type="term" value="F:hydrolase activity"/>
    <property type="evidence" value="ECO:0007669"/>
    <property type="project" value="UniProtKB-KW"/>
</dbReference>
<dbReference type="EMBL" id="SACM01000001">
    <property type="protein sequence ID" value="RVT87632.1"/>
    <property type="molecule type" value="Genomic_DNA"/>
</dbReference>
<dbReference type="Pfam" id="PF12146">
    <property type="entry name" value="Hydrolase_4"/>
    <property type="match status" value="1"/>
</dbReference>
<evidence type="ECO:0000259" key="1">
    <source>
        <dbReference type="Pfam" id="PF12146"/>
    </source>
</evidence>
<dbReference type="InterPro" id="IPR000073">
    <property type="entry name" value="AB_hydrolase_1"/>
</dbReference>
<dbReference type="PRINTS" id="PR00111">
    <property type="entry name" value="ABHYDROLASE"/>
</dbReference>